<keyword evidence="5" id="KW-0326">Glycosidase</keyword>
<dbReference type="PANTHER" id="PTHR10353:SF36">
    <property type="entry name" value="LP05116P"/>
    <property type="match status" value="1"/>
</dbReference>
<organism evidence="7 8">
    <name type="scientific">Owenia fusiformis</name>
    <name type="common">Polychaete worm</name>
    <dbReference type="NCBI Taxonomy" id="6347"/>
    <lineage>
        <taxon>Eukaryota</taxon>
        <taxon>Metazoa</taxon>
        <taxon>Spiralia</taxon>
        <taxon>Lophotrochozoa</taxon>
        <taxon>Annelida</taxon>
        <taxon>Polychaeta</taxon>
        <taxon>Sedentaria</taxon>
        <taxon>Canalipalpata</taxon>
        <taxon>Sabellida</taxon>
        <taxon>Oweniida</taxon>
        <taxon>Oweniidae</taxon>
        <taxon>Owenia</taxon>
    </lineage>
</organism>
<evidence type="ECO:0000256" key="2">
    <source>
        <dbReference type="ARBA" id="ARBA00011738"/>
    </source>
</evidence>
<dbReference type="AlphaFoldDB" id="A0A8J1XSF2"/>
<keyword evidence="3" id="KW-0378">Hydrolase</keyword>
<name>A0A8J1XSF2_OWEFU</name>
<comment type="similarity">
    <text evidence="1 6">Belongs to the glycosyl hydrolase 1 family.</text>
</comment>
<keyword evidence="4" id="KW-0325">Glycoprotein</keyword>
<dbReference type="GO" id="GO:0005975">
    <property type="term" value="P:carbohydrate metabolic process"/>
    <property type="evidence" value="ECO:0007669"/>
    <property type="project" value="InterPro"/>
</dbReference>
<evidence type="ECO:0000256" key="4">
    <source>
        <dbReference type="ARBA" id="ARBA00023180"/>
    </source>
</evidence>
<evidence type="ECO:0000256" key="3">
    <source>
        <dbReference type="ARBA" id="ARBA00022801"/>
    </source>
</evidence>
<dbReference type="Gene3D" id="3.20.20.80">
    <property type="entry name" value="Glycosidases"/>
    <property type="match status" value="1"/>
</dbReference>
<dbReference type="PRINTS" id="PR00131">
    <property type="entry name" value="GLHYDRLASE1"/>
</dbReference>
<comment type="subunit">
    <text evidence="2">Homodimer.</text>
</comment>
<reference evidence="7" key="1">
    <citation type="submission" date="2022-03" db="EMBL/GenBank/DDBJ databases">
        <authorList>
            <person name="Martin C."/>
        </authorList>
    </citation>
    <scope>NUCLEOTIDE SEQUENCE</scope>
</reference>
<dbReference type="OrthoDB" id="65569at2759"/>
<dbReference type="InterPro" id="IPR033132">
    <property type="entry name" value="GH_1_N_CS"/>
</dbReference>
<accession>A0A8J1XSF2</accession>
<evidence type="ECO:0000256" key="6">
    <source>
        <dbReference type="RuleBase" id="RU003690"/>
    </source>
</evidence>
<evidence type="ECO:0000313" key="8">
    <source>
        <dbReference type="Proteomes" id="UP000749559"/>
    </source>
</evidence>
<keyword evidence="8" id="KW-1185">Reference proteome</keyword>
<gene>
    <name evidence="7" type="ORF">OFUS_LOCUS21221</name>
</gene>
<evidence type="ECO:0000256" key="5">
    <source>
        <dbReference type="ARBA" id="ARBA00023295"/>
    </source>
</evidence>
<evidence type="ECO:0000313" key="7">
    <source>
        <dbReference type="EMBL" id="CAH1796856.1"/>
    </source>
</evidence>
<comment type="caution">
    <text evidence="7">The sequence shown here is derived from an EMBL/GenBank/DDBJ whole genome shotgun (WGS) entry which is preliminary data.</text>
</comment>
<protein>
    <submittedName>
        <fullName evidence="7">Uncharacterized protein</fullName>
    </submittedName>
</protein>
<dbReference type="Pfam" id="PF00232">
    <property type="entry name" value="Glyco_hydro_1"/>
    <property type="match status" value="1"/>
</dbReference>
<evidence type="ECO:0000256" key="1">
    <source>
        <dbReference type="ARBA" id="ARBA00010838"/>
    </source>
</evidence>
<dbReference type="EMBL" id="CAIIXF020000010">
    <property type="protein sequence ID" value="CAH1796856.1"/>
    <property type="molecule type" value="Genomic_DNA"/>
</dbReference>
<dbReference type="GO" id="GO:0008422">
    <property type="term" value="F:beta-glucosidase activity"/>
    <property type="evidence" value="ECO:0007669"/>
    <property type="project" value="TreeGrafter"/>
</dbReference>
<dbReference type="PANTHER" id="PTHR10353">
    <property type="entry name" value="GLYCOSYL HYDROLASE"/>
    <property type="match status" value="1"/>
</dbReference>
<dbReference type="PROSITE" id="PS00653">
    <property type="entry name" value="GLYCOSYL_HYDROL_F1_2"/>
    <property type="match status" value="1"/>
</dbReference>
<dbReference type="SUPFAM" id="SSF51445">
    <property type="entry name" value="(Trans)glycosidases"/>
    <property type="match status" value="1"/>
</dbReference>
<dbReference type="FunFam" id="3.20.20.80:FF:000013">
    <property type="entry name" value="lactase-phlorizin hydrolase"/>
    <property type="match status" value="1"/>
</dbReference>
<sequence length="487" mass="55665">MSVQVPREAGEFLVDTFPKDFVWGCATASYQIEGAWDKDGKGVNIWDTFCHEGGHVENNDTGDVACDSYHKYPEDVKLLKDLGVSHYRFSISWSRILPNGTKSSVNQKGIDYYNRLIDALLEANIQPFVTLYHWDLPQPLQDLGGWPNEALVEHFVDYARVCFESFGDRVKMWLTFNEPYVFCGLGYEYGFHAPGIKDTGRSAYQASRTVIKSHAKTWHLYDDEFRAKQNGKIGITLDSDCFVPKDPNSEADKEAYNTSFEFKLGWFANAIFGEGNFPKLVLDKVAAKSKEQGLSESRLKPFTEEEVKYIKGTFDYLGLNHYTTRLSTPGYKGGEADVCYLADRAVEEETDPAWERAGSEWLYVVPWGLRQLLNDIKTRYNNPPVFVTENGCSDRENAIDDVKRVFYYQSYINQTLKATKQDGCNVKGYFAWSLVDNFEWAMGYAERFGLHFVDFNDPERKRTAKSSAKAYTQIVKENGFKEKPANM</sequence>
<dbReference type="Proteomes" id="UP000749559">
    <property type="component" value="Unassembled WGS sequence"/>
</dbReference>
<proteinExistence type="inferred from homology"/>
<dbReference type="InterPro" id="IPR017853">
    <property type="entry name" value="GH"/>
</dbReference>
<dbReference type="InterPro" id="IPR001360">
    <property type="entry name" value="Glyco_hydro_1"/>
</dbReference>